<organism evidence="2 3">
    <name type="scientific">Tanacetum coccineum</name>
    <dbReference type="NCBI Taxonomy" id="301880"/>
    <lineage>
        <taxon>Eukaryota</taxon>
        <taxon>Viridiplantae</taxon>
        <taxon>Streptophyta</taxon>
        <taxon>Embryophyta</taxon>
        <taxon>Tracheophyta</taxon>
        <taxon>Spermatophyta</taxon>
        <taxon>Magnoliopsida</taxon>
        <taxon>eudicotyledons</taxon>
        <taxon>Gunneridae</taxon>
        <taxon>Pentapetalae</taxon>
        <taxon>asterids</taxon>
        <taxon>campanulids</taxon>
        <taxon>Asterales</taxon>
        <taxon>Asteraceae</taxon>
        <taxon>Asteroideae</taxon>
        <taxon>Anthemideae</taxon>
        <taxon>Anthemidinae</taxon>
        <taxon>Tanacetum</taxon>
    </lineage>
</organism>
<sequence>MRAFIYDLQTTNELLFKERNNSLIELRFGVQELLKEINNIPKVDCDVKGVTTRGGKTMTRDVHDNNANVLPKEPLPSNEVQKPPVALPRRLRKEKEEAQQKKFLENLKQLYINFPFIEALAQMPKYAKFLKGLLTNKARLEEACKITINERCSAVLLNKLPSKEKDPGSFTIPCDIGQLHIDNALADLGASISLMPYTMYKKLSLGEPKDTRMSLELVDRSIQYPRGITKNVLIKVDKFILPIDLVILDMPVDSRVPIILGRPSCDHFDMIDVFNKNITLRVGDDEVIFDVDQSIKRPTTEDDECYRIDDLDDTSDLKCYESASRNENDGSDLENSIRRIDYANTPYPVMQGTKKHNDVKSKHLYSASADEIDEKKPKLKNLPQHLEYTYLHGDKSFPLSSYLNCPKKRKIHFYKYWRDEKGEIAWKMSDIKGISPSYCTHKIVMEDDYKPVIQPQRRLNPKVQDVVKNEIVKLFDFGLIYPISNSSWVSPIHVVPKKGGMTVVLNDNNELIPSRTVTGWRVILPNTIALEDQEKTTFSYPYGTFAYRRMPFGLSNLDRILARCEETNLVLNWEKCHFMVKEGIVLGHKIYGAGIEVDRAKIDVIAKLPYPTNVKGVRSFLGHAGFYRRIKGAENLAANYLSRLENLDLGTFMEEEITDEFPDEHLMILKAELNNDEPWYADYVNYIVGKIVPQNWTPEKRRRFFSQVKNYFWDEPYAFNLC</sequence>
<dbReference type="Gene3D" id="2.40.70.10">
    <property type="entry name" value="Acid Proteases"/>
    <property type="match status" value="1"/>
</dbReference>
<proteinExistence type="predicted"/>
<dbReference type="InterPro" id="IPR043128">
    <property type="entry name" value="Rev_trsase/Diguanyl_cyclase"/>
</dbReference>
<dbReference type="CDD" id="cd00303">
    <property type="entry name" value="retropepsin_like"/>
    <property type="match status" value="1"/>
</dbReference>
<feature type="region of interest" description="Disordered" evidence="1">
    <location>
        <begin position="56"/>
        <end position="83"/>
    </location>
</feature>
<dbReference type="Gene3D" id="3.10.10.10">
    <property type="entry name" value="HIV Type 1 Reverse Transcriptase, subunit A, domain 1"/>
    <property type="match status" value="1"/>
</dbReference>
<dbReference type="PANTHER" id="PTHR33067:SF35">
    <property type="entry name" value="ASPARTIC PEPTIDASE DDI1-TYPE DOMAIN-CONTAINING PROTEIN"/>
    <property type="match status" value="1"/>
</dbReference>
<dbReference type="Gene3D" id="3.30.70.270">
    <property type="match status" value="2"/>
</dbReference>
<dbReference type="EMBL" id="BQNB010008690">
    <property type="protein sequence ID" value="GJS52914.1"/>
    <property type="molecule type" value="Genomic_DNA"/>
</dbReference>
<name>A0ABQ4WJ55_9ASTR</name>
<reference evidence="2" key="2">
    <citation type="submission" date="2022-01" db="EMBL/GenBank/DDBJ databases">
        <authorList>
            <person name="Yamashiro T."/>
            <person name="Shiraishi A."/>
            <person name="Satake H."/>
            <person name="Nakayama K."/>
        </authorList>
    </citation>
    <scope>NUCLEOTIDE SEQUENCE</scope>
</reference>
<dbReference type="PANTHER" id="PTHR33067">
    <property type="entry name" value="RNA-DIRECTED DNA POLYMERASE-RELATED"/>
    <property type="match status" value="1"/>
</dbReference>
<keyword evidence="3" id="KW-1185">Reference proteome</keyword>
<comment type="caution">
    <text evidence="2">The sequence shown here is derived from an EMBL/GenBank/DDBJ whole genome shotgun (WGS) entry which is preliminary data.</text>
</comment>
<dbReference type="InterPro" id="IPR021109">
    <property type="entry name" value="Peptidase_aspartic_dom_sf"/>
</dbReference>
<reference evidence="2" key="1">
    <citation type="journal article" date="2022" name="Int. J. Mol. Sci.">
        <title>Draft Genome of Tanacetum Coccineum: Genomic Comparison of Closely Related Tanacetum-Family Plants.</title>
        <authorList>
            <person name="Yamashiro T."/>
            <person name="Shiraishi A."/>
            <person name="Nakayama K."/>
            <person name="Satake H."/>
        </authorList>
    </citation>
    <scope>NUCLEOTIDE SEQUENCE</scope>
</reference>
<dbReference type="InterPro" id="IPR043502">
    <property type="entry name" value="DNA/RNA_pol_sf"/>
</dbReference>
<accession>A0ABQ4WJ55</accession>
<dbReference type="SUPFAM" id="SSF56672">
    <property type="entry name" value="DNA/RNA polymerases"/>
    <property type="match status" value="1"/>
</dbReference>
<evidence type="ECO:0000313" key="2">
    <source>
        <dbReference type="EMBL" id="GJS52914.1"/>
    </source>
</evidence>
<evidence type="ECO:0000313" key="3">
    <source>
        <dbReference type="Proteomes" id="UP001151760"/>
    </source>
</evidence>
<dbReference type="Proteomes" id="UP001151760">
    <property type="component" value="Unassembled WGS sequence"/>
</dbReference>
<gene>
    <name evidence="2" type="ORF">Tco_0626276</name>
</gene>
<protein>
    <submittedName>
        <fullName evidence="2">Nucleotidyltransferase, ribonuclease H</fullName>
    </submittedName>
</protein>
<evidence type="ECO:0000256" key="1">
    <source>
        <dbReference type="SAM" id="MobiDB-lite"/>
    </source>
</evidence>